<reference evidence="1 2" key="1">
    <citation type="journal article" date="2018" name="Evol. Lett.">
        <title>Horizontal gene cluster transfer increased hallucinogenic mushroom diversity.</title>
        <authorList>
            <person name="Reynolds H.T."/>
            <person name="Vijayakumar V."/>
            <person name="Gluck-Thaler E."/>
            <person name="Korotkin H.B."/>
            <person name="Matheny P.B."/>
            <person name="Slot J.C."/>
        </authorList>
    </citation>
    <scope>NUCLEOTIDE SEQUENCE [LARGE SCALE GENOMIC DNA]</scope>
    <source>
        <strain evidence="1 2">2631</strain>
    </source>
</reference>
<dbReference type="Proteomes" id="UP000283269">
    <property type="component" value="Unassembled WGS sequence"/>
</dbReference>
<dbReference type="OrthoDB" id="3045590at2759"/>
<accession>A0A409VNG9</accession>
<name>A0A409VNG9_PSICY</name>
<evidence type="ECO:0008006" key="3">
    <source>
        <dbReference type="Google" id="ProtNLM"/>
    </source>
</evidence>
<protein>
    <recommendedName>
        <fullName evidence="3">F-box domain-containing protein</fullName>
    </recommendedName>
</protein>
<keyword evidence="2" id="KW-1185">Reference proteome</keyword>
<evidence type="ECO:0000313" key="2">
    <source>
        <dbReference type="Proteomes" id="UP000283269"/>
    </source>
</evidence>
<proteinExistence type="predicted"/>
<dbReference type="InParanoid" id="A0A409VNG9"/>
<gene>
    <name evidence="1" type="ORF">CVT25_009092</name>
</gene>
<dbReference type="EMBL" id="NHYD01003969">
    <property type="protein sequence ID" value="PPQ67787.1"/>
    <property type="molecule type" value="Genomic_DNA"/>
</dbReference>
<evidence type="ECO:0000313" key="1">
    <source>
        <dbReference type="EMBL" id="PPQ67787.1"/>
    </source>
</evidence>
<comment type="caution">
    <text evidence="1">The sequence shown here is derived from an EMBL/GenBank/DDBJ whole genome shotgun (WGS) entry which is preliminary data.</text>
</comment>
<dbReference type="AlphaFoldDB" id="A0A409VNG9"/>
<sequence length="556" mass="63518">MANTVPSGSMASTKAELPLPPIYNLDFDILWTIFWMNANLHWTRRRILQDEWSSFDGPRALNVLRHTSQVCRQWRDITLGSPSLWGMAIEIDLLMAHQEDYWTKEVMERAGQSPLYVSGRFDAFRPGPRNFFTTLLNKSWERIRRLDVAITRGRYLSSETWNVLFRPSPELEVIRIQNVAGWLPKLLTDEEPHPSIFADVAPALREFSIEEAPSELFSLQAPWLSQLHSLILSSHFAFNATDVLVVLARIPTLEYLELKHILRPLKEQLMPVYLPRLRTLNILTDFTTSLFLLKWITPPAGSTLILHIFNDHNDISNQDMHSFCLEITRYIDNFFSHAPFAKSLVLEPGGRTFKIRGWRSSDETESSTDHADFIISVEPRGAIRIPELGPQKLLASLSTCRFTHTTTFEFLPSGALGSDLIPLQPSFMELFSSLLSVEHLVASAHGLRVLLYFQESSPNTIIFPLLETLRLRAVGKKDPFPTSNPVSSFLKWRITAGKPVTTLDVSESILSEQWLDWTHLDEIEGLKVILRHDENDAEEYICGTGEPERLNLRSGF</sequence>
<organism evidence="1 2">
    <name type="scientific">Psilocybe cyanescens</name>
    <dbReference type="NCBI Taxonomy" id="93625"/>
    <lineage>
        <taxon>Eukaryota</taxon>
        <taxon>Fungi</taxon>
        <taxon>Dikarya</taxon>
        <taxon>Basidiomycota</taxon>
        <taxon>Agaricomycotina</taxon>
        <taxon>Agaricomycetes</taxon>
        <taxon>Agaricomycetidae</taxon>
        <taxon>Agaricales</taxon>
        <taxon>Agaricineae</taxon>
        <taxon>Strophariaceae</taxon>
        <taxon>Psilocybe</taxon>
    </lineage>
</organism>